<dbReference type="Proteomes" id="UP001161391">
    <property type="component" value="Unassembled WGS sequence"/>
</dbReference>
<dbReference type="EMBL" id="BSNK01000002">
    <property type="protein sequence ID" value="GLQ24061.1"/>
    <property type="molecule type" value="Genomic_DNA"/>
</dbReference>
<gene>
    <name evidence="3" type="ORF">GCM10007853_19350</name>
</gene>
<dbReference type="InterPro" id="IPR019545">
    <property type="entry name" value="DM13_domain"/>
</dbReference>
<dbReference type="Pfam" id="PF10517">
    <property type="entry name" value="DM13"/>
    <property type="match status" value="1"/>
</dbReference>
<evidence type="ECO:0000313" key="3">
    <source>
        <dbReference type="EMBL" id="GLQ24061.1"/>
    </source>
</evidence>
<dbReference type="PROSITE" id="PS51549">
    <property type="entry name" value="DM13"/>
    <property type="match status" value="1"/>
</dbReference>
<feature type="chain" id="PRO_5046537372" description="DM13 domain-containing protein" evidence="1">
    <location>
        <begin position="45"/>
        <end position="167"/>
    </location>
</feature>
<feature type="signal peptide" evidence="1">
    <location>
        <begin position="1"/>
        <end position="44"/>
    </location>
</feature>
<evidence type="ECO:0000259" key="2">
    <source>
        <dbReference type="PROSITE" id="PS51549"/>
    </source>
</evidence>
<feature type="domain" description="DM13" evidence="2">
    <location>
        <begin position="62"/>
        <end position="167"/>
    </location>
</feature>
<name>A0ABQ5V934_9PROT</name>
<sequence length="167" mass="17421">MTLKASPPAKARLATLAAIGVIYPVAALGAALCATTMFSGSAYAAEAPAAVVQMAKADAQPVSFQKKTYALKGSVTVEQRGNRTVIVFSDDFKTKKGPDLKVFLSKHDIANATGDNATTDAVRLGALQSNKGAQEYILPEGVNLTDFNSVLVHCEAFSKLWGGADVS</sequence>
<accession>A0ABQ5V934</accession>
<dbReference type="RefSeq" id="WP_284390109.1">
    <property type="nucleotide sequence ID" value="NZ_BSNK01000002.1"/>
</dbReference>
<reference evidence="3" key="1">
    <citation type="journal article" date="2014" name="Int. J. Syst. Evol. Microbiol.">
        <title>Complete genome of a new Firmicutes species belonging to the dominant human colonic microbiota ('Ruminococcus bicirculans') reveals two chromosomes and a selective capacity to utilize plant glucans.</title>
        <authorList>
            <consortium name="NISC Comparative Sequencing Program"/>
            <person name="Wegmann U."/>
            <person name="Louis P."/>
            <person name="Goesmann A."/>
            <person name="Henrissat B."/>
            <person name="Duncan S.H."/>
            <person name="Flint H.J."/>
        </authorList>
    </citation>
    <scope>NUCLEOTIDE SEQUENCE</scope>
    <source>
        <strain evidence="3">NBRC 108219</strain>
    </source>
</reference>
<evidence type="ECO:0000313" key="4">
    <source>
        <dbReference type="Proteomes" id="UP001161391"/>
    </source>
</evidence>
<organism evidence="3 4">
    <name type="scientific">Algimonas ampicilliniresistens</name>
    <dbReference type="NCBI Taxonomy" id="1298735"/>
    <lineage>
        <taxon>Bacteria</taxon>
        <taxon>Pseudomonadati</taxon>
        <taxon>Pseudomonadota</taxon>
        <taxon>Alphaproteobacteria</taxon>
        <taxon>Maricaulales</taxon>
        <taxon>Robiginitomaculaceae</taxon>
        <taxon>Algimonas</taxon>
    </lineage>
</organism>
<evidence type="ECO:0000256" key="1">
    <source>
        <dbReference type="SAM" id="SignalP"/>
    </source>
</evidence>
<keyword evidence="4" id="KW-1185">Reference proteome</keyword>
<comment type="caution">
    <text evidence="3">The sequence shown here is derived from an EMBL/GenBank/DDBJ whole genome shotgun (WGS) entry which is preliminary data.</text>
</comment>
<keyword evidence="1" id="KW-0732">Signal</keyword>
<proteinExistence type="predicted"/>
<reference evidence="3" key="2">
    <citation type="submission" date="2023-01" db="EMBL/GenBank/DDBJ databases">
        <title>Draft genome sequence of Algimonas ampicilliniresistens strain NBRC 108219.</title>
        <authorList>
            <person name="Sun Q."/>
            <person name="Mori K."/>
        </authorList>
    </citation>
    <scope>NUCLEOTIDE SEQUENCE</scope>
    <source>
        <strain evidence="3">NBRC 108219</strain>
    </source>
</reference>
<protein>
    <recommendedName>
        <fullName evidence="2">DM13 domain-containing protein</fullName>
    </recommendedName>
</protein>